<evidence type="ECO:0000313" key="1">
    <source>
        <dbReference type="EMBL" id="EAQ77640.1"/>
    </source>
</evidence>
<dbReference type="Proteomes" id="UP000004358">
    <property type="component" value="Unassembled WGS sequence"/>
</dbReference>
<evidence type="ECO:0008006" key="3">
    <source>
        <dbReference type="Google" id="ProtNLM"/>
    </source>
</evidence>
<gene>
    <name evidence="1" type="ORF">DSM3645_24982</name>
</gene>
<comment type="caution">
    <text evidence="1">The sequence shown here is derived from an EMBL/GenBank/DDBJ whole genome shotgun (WGS) entry which is preliminary data.</text>
</comment>
<dbReference type="CDD" id="cd00688">
    <property type="entry name" value="ISOPREN_C2_like"/>
    <property type="match status" value="1"/>
</dbReference>
<sequence length="544" mass="60819">MRSDGRRSFLNHRWWGVLLLALFPTVLCAYSPESPEVEAMVQKGAGFLKSYAAHSRAGGQALIALALLKAGEEESHPRVQGGVNAARNLGKTTPSNVHDNAYDVGMSLILLCELDPEANREPIQNLLQYFLETQKPGGGWGYAGRNTGDNSMTQYGALGLWLSQRSGFEVPIPTVERLCNWILRCQDPSGGWGYQGVDPGPGNFQRVPQSDMRPTMVCAALGSLYMGSDLLNITERRKQDVEEKSPSLPGFVREVKTPDAVERAKILTKAVDAGRVTASKNAGRSNLAATFTISPSQWDFYYLYALERYESFRELDLGKKDPQPPWYDAGVNHLRSTQSDSGSWRGKNEEPIVATAFAILFLKRSTAQSIKKRSRVFDEGRLVGGRGLPKVVEDATIKNGQVINKSELLESDKFLSMIEADDAELERFLHQDVKFELSEDERGRSEQIVQLRRKIRDGSFGARLLAIRAVRQSKDFESIPVLIYALTDPDGRVAIESRDALRFITRKFNGFGMPRGADVTQRSLYANQWKQWYRSVRPDAEFLD</sequence>
<protein>
    <recommendedName>
        <fullName evidence="3">Squalene cyclase C-terminal domain-containing protein</fullName>
    </recommendedName>
</protein>
<organism evidence="1 2">
    <name type="scientific">Blastopirellula marina DSM 3645</name>
    <dbReference type="NCBI Taxonomy" id="314230"/>
    <lineage>
        <taxon>Bacteria</taxon>
        <taxon>Pseudomonadati</taxon>
        <taxon>Planctomycetota</taxon>
        <taxon>Planctomycetia</taxon>
        <taxon>Pirellulales</taxon>
        <taxon>Pirellulaceae</taxon>
        <taxon>Blastopirellula</taxon>
    </lineage>
</organism>
<dbReference type="HOGENOM" id="CLU_485534_0_0_0"/>
<dbReference type="STRING" id="314230.DSM3645_24982"/>
<name>A4A0R7_9BACT</name>
<dbReference type="AlphaFoldDB" id="A4A0R7"/>
<dbReference type="Gene3D" id="1.50.10.20">
    <property type="match status" value="1"/>
</dbReference>
<dbReference type="OrthoDB" id="248095at2"/>
<accession>A4A0R7</accession>
<dbReference type="eggNOG" id="COG1413">
    <property type="taxonomic scope" value="Bacteria"/>
</dbReference>
<dbReference type="EMBL" id="AANZ01000030">
    <property type="protein sequence ID" value="EAQ77640.1"/>
    <property type="molecule type" value="Genomic_DNA"/>
</dbReference>
<evidence type="ECO:0000313" key="2">
    <source>
        <dbReference type="Proteomes" id="UP000004358"/>
    </source>
</evidence>
<dbReference type="SUPFAM" id="SSF48239">
    <property type="entry name" value="Terpenoid cyclases/Protein prenyltransferases"/>
    <property type="match status" value="1"/>
</dbReference>
<dbReference type="InterPro" id="IPR008930">
    <property type="entry name" value="Terpenoid_cyclase/PrenylTrfase"/>
</dbReference>
<reference evidence="1 2" key="1">
    <citation type="submission" date="2006-02" db="EMBL/GenBank/DDBJ databases">
        <authorList>
            <person name="Amann R."/>
            <person name="Ferriera S."/>
            <person name="Johnson J."/>
            <person name="Kravitz S."/>
            <person name="Halpern A."/>
            <person name="Remington K."/>
            <person name="Beeson K."/>
            <person name="Tran B."/>
            <person name="Rogers Y.-H."/>
            <person name="Friedman R."/>
            <person name="Venter J.C."/>
        </authorList>
    </citation>
    <scope>NUCLEOTIDE SEQUENCE [LARGE SCALE GENOMIC DNA]</scope>
    <source>
        <strain evidence="1 2">DSM 3645</strain>
    </source>
</reference>
<proteinExistence type="predicted"/>